<keyword evidence="1" id="KW-0732">Signal</keyword>
<dbReference type="Proteomes" id="UP000593564">
    <property type="component" value="Unassembled WGS sequence"/>
</dbReference>
<keyword evidence="3" id="KW-1185">Reference proteome</keyword>
<comment type="caution">
    <text evidence="2">The sequence shown here is derived from an EMBL/GenBank/DDBJ whole genome shotgun (WGS) entry which is preliminary data.</text>
</comment>
<evidence type="ECO:0008006" key="4">
    <source>
        <dbReference type="Google" id="ProtNLM"/>
    </source>
</evidence>
<protein>
    <recommendedName>
        <fullName evidence="4">Protein kinase domain-containing protein</fullName>
    </recommendedName>
</protein>
<dbReference type="InterPro" id="IPR011009">
    <property type="entry name" value="Kinase-like_dom_sf"/>
</dbReference>
<dbReference type="EMBL" id="JACBKZ010000007">
    <property type="protein sequence ID" value="KAF5947112.1"/>
    <property type="molecule type" value="Genomic_DNA"/>
</dbReference>
<dbReference type="PANTHER" id="PTHR47976:SF27">
    <property type="entry name" value="RECEPTOR-LIKE SERINE_THREONINE-PROTEIN KINASE"/>
    <property type="match status" value="1"/>
</dbReference>
<dbReference type="AlphaFoldDB" id="A0A7J7H2C4"/>
<reference evidence="3" key="1">
    <citation type="journal article" date="2020" name="Nat. Commun.">
        <title>Genome assembly of wild tea tree DASZ reveals pedigree and selection history of tea varieties.</title>
        <authorList>
            <person name="Zhang W."/>
            <person name="Zhang Y."/>
            <person name="Qiu H."/>
            <person name="Guo Y."/>
            <person name="Wan H."/>
            <person name="Zhang X."/>
            <person name="Scossa F."/>
            <person name="Alseekh S."/>
            <person name="Zhang Q."/>
            <person name="Wang P."/>
            <person name="Xu L."/>
            <person name="Schmidt M.H."/>
            <person name="Jia X."/>
            <person name="Li D."/>
            <person name="Zhu A."/>
            <person name="Guo F."/>
            <person name="Chen W."/>
            <person name="Ni D."/>
            <person name="Usadel B."/>
            <person name="Fernie A.R."/>
            <person name="Wen W."/>
        </authorList>
    </citation>
    <scope>NUCLEOTIDE SEQUENCE [LARGE SCALE GENOMIC DNA]</scope>
    <source>
        <strain evidence="3">cv. G240</strain>
    </source>
</reference>
<reference evidence="2 3" key="2">
    <citation type="submission" date="2020-07" db="EMBL/GenBank/DDBJ databases">
        <title>Genome assembly of wild tea tree DASZ reveals pedigree and selection history of tea varieties.</title>
        <authorList>
            <person name="Zhang W."/>
        </authorList>
    </citation>
    <scope>NUCLEOTIDE SEQUENCE [LARGE SCALE GENOMIC DNA]</scope>
    <source>
        <strain evidence="3">cv. G240</strain>
        <tissue evidence="2">Leaf</tissue>
    </source>
</reference>
<dbReference type="InterPro" id="IPR051343">
    <property type="entry name" value="G-type_lectin_kinases/EP1-like"/>
</dbReference>
<organism evidence="2 3">
    <name type="scientific">Camellia sinensis</name>
    <name type="common">Tea plant</name>
    <name type="synonym">Thea sinensis</name>
    <dbReference type="NCBI Taxonomy" id="4442"/>
    <lineage>
        <taxon>Eukaryota</taxon>
        <taxon>Viridiplantae</taxon>
        <taxon>Streptophyta</taxon>
        <taxon>Embryophyta</taxon>
        <taxon>Tracheophyta</taxon>
        <taxon>Spermatophyta</taxon>
        <taxon>Magnoliopsida</taxon>
        <taxon>eudicotyledons</taxon>
        <taxon>Gunneridae</taxon>
        <taxon>Pentapetalae</taxon>
        <taxon>asterids</taxon>
        <taxon>Ericales</taxon>
        <taxon>Theaceae</taxon>
        <taxon>Camellia</taxon>
    </lineage>
</organism>
<dbReference type="PANTHER" id="PTHR47976">
    <property type="entry name" value="G-TYPE LECTIN S-RECEPTOR-LIKE SERINE/THREONINE-PROTEIN KINASE SD2-5"/>
    <property type="match status" value="1"/>
</dbReference>
<accession>A0A7J7H2C4</accession>
<dbReference type="SUPFAM" id="SSF56112">
    <property type="entry name" value="Protein kinase-like (PK-like)"/>
    <property type="match status" value="1"/>
</dbReference>
<proteinExistence type="predicted"/>
<dbReference type="Gene3D" id="3.30.200.20">
    <property type="entry name" value="Phosphorylase Kinase, domain 1"/>
    <property type="match status" value="1"/>
</dbReference>
<name>A0A7J7H2C4_CAMSI</name>
<evidence type="ECO:0000313" key="3">
    <source>
        <dbReference type="Proteomes" id="UP000593564"/>
    </source>
</evidence>
<gene>
    <name evidence="2" type="ORF">HYC85_017340</name>
</gene>
<evidence type="ECO:0000313" key="2">
    <source>
        <dbReference type="EMBL" id="KAF5947112.1"/>
    </source>
</evidence>
<evidence type="ECO:0000256" key="1">
    <source>
        <dbReference type="ARBA" id="ARBA00022729"/>
    </source>
</evidence>
<sequence length="194" mass="22826">MDTMVWGDVLYADESMPMSIKDCKGVLFWRIAIEAAQHVDKYYRKQVFHLDMLEEIHQETLHPRFEQRFVKKKEKKYVKLVWDNSSVREDYTTATTSFGQEQTHSNANTCCNCVYKFRVLKYKRLLQYGNSCVTEKLTIQLLSYTELKNETNGFKEELRKGSFGAVYKGTLYKGKMLIAVKRLAKVVEEGEREF</sequence>